<proteinExistence type="predicted"/>
<dbReference type="EMBL" id="BAABCV010000015">
    <property type="protein sequence ID" value="GAA4104932.1"/>
    <property type="molecule type" value="Genomic_DNA"/>
</dbReference>
<comment type="caution">
    <text evidence="1">The sequence shown here is derived from an EMBL/GenBank/DDBJ whole genome shotgun (WGS) entry which is preliminary data.</text>
</comment>
<keyword evidence="2" id="KW-1185">Reference proteome</keyword>
<accession>A0ABP7X5V4</accession>
<protein>
    <submittedName>
        <fullName evidence="1">Uncharacterized protein</fullName>
    </submittedName>
</protein>
<dbReference type="Proteomes" id="UP001500841">
    <property type="component" value="Unassembled WGS sequence"/>
</dbReference>
<sequence>MKKMQQTEVLNLTRQKLGKHPSLQSFINNHSEDVYKVGDIVVLLNTIPRLRSYKLDAQKILLRSTGPASIETVDGKRVLIGLDTTKTDVVVYHFYCVNSSNTTQVGGLVTADIKDKEKAKAVIYDIVKGIKFKVQ</sequence>
<reference evidence="2" key="1">
    <citation type="journal article" date="2019" name="Int. J. Syst. Evol. Microbiol.">
        <title>The Global Catalogue of Microorganisms (GCM) 10K type strain sequencing project: providing services to taxonomists for standard genome sequencing and annotation.</title>
        <authorList>
            <consortium name="The Broad Institute Genomics Platform"/>
            <consortium name="The Broad Institute Genome Sequencing Center for Infectious Disease"/>
            <person name="Wu L."/>
            <person name="Ma J."/>
        </authorList>
    </citation>
    <scope>NUCLEOTIDE SEQUENCE [LARGE SCALE GENOMIC DNA]</scope>
    <source>
        <strain evidence="2">JCM 17085</strain>
    </source>
</reference>
<name>A0ABP7X5V4_9SPHI</name>
<evidence type="ECO:0000313" key="2">
    <source>
        <dbReference type="Proteomes" id="UP001500841"/>
    </source>
</evidence>
<gene>
    <name evidence="1" type="ORF">GCM10022392_33210</name>
</gene>
<organism evidence="1 2">
    <name type="scientific">Mucilaginibacter panaciglaebae</name>
    <dbReference type="NCBI Taxonomy" id="502331"/>
    <lineage>
        <taxon>Bacteria</taxon>
        <taxon>Pseudomonadati</taxon>
        <taxon>Bacteroidota</taxon>
        <taxon>Sphingobacteriia</taxon>
        <taxon>Sphingobacteriales</taxon>
        <taxon>Sphingobacteriaceae</taxon>
        <taxon>Mucilaginibacter</taxon>
    </lineage>
</organism>
<evidence type="ECO:0000313" key="1">
    <source>
        <dbReference type="EMBL" id="GAA4104932.1"/>
    </source>
</evidence>